<dbReference type="Pfam" id="PF13927">
    <property type="entry name" value="Ig_3"/>
    <property type="match status" value="1"/>
</dbReference>
<evidence type="ECO:0000313" key="12">
    <source>
        <dbReference type="Proteomes" id="UP000829720"/>
    </source>
</evidence>
<comment type="caution">
    <text evidence="11">The sequence shown here is derived from an EMBL/GenBank/DDBJ whole genome shotgun (WGS) entry which is preliminary data.</text>
</comment>
<dbReference type="InterPro" id="IPR050439">
    <property type="entry name" value="ADAMTS_ADAMTS-like"/>
</dbReference>
<feature type="compositionally biased region" description="Basic and acidic residues" evidence="7">
    <location>
        <begin position="1176"/>
        <end position="1189"/>
    </location>
</feature>
<dbReference type="FunFam" id="2.20.100.10:FF:000009">
    <property type="entry name" value="ADAMTS-like protein 3 isoform A"/>
    <property type="match status" value="1"/>
</dbReference>
<dbReference type="InterPro" id="IPR013273">
    <property type="entry name" value="ADAMTS/ADAMTS-like"/>
</dbReference>
<dbReference type="InterPro" id="IPR045371">
    <property type="entry name" value="ADAMTS_CR_3"/>
</dbReference>
<feature type="domain" description="Ig-like" evidence="9">
    <location>
        <begin position="904"/>
        <end position="992"/>
    </location>
</feature>
<protein>
    <recommendedName>
        <fullName evidence="13">ADAMTS-like protein 3</fullName>
    </recommendedName>
</protein>
<evidence type="ECO:0000256" key="3">
    <source>
        <dbReference type="ARBA" id="ARBA00022729"/>
    </source>
</evidence>
<keyword evidence="5 6" id="KW-1015">Disulfide bond</keyword>
<feature type="signal peptide" evidence="8">
    <location>
        <begin position="1"/>
        <end position="28"/>
    </location>
</feature>
<dbReference type="PROSITE" id="PS50092">
    <property type="entry name" value="TSP1"/>
    <property type="match status" value="10"/>
</dbReference>
<dbReference type="InterPro" id="IPR013783">
    <property type="entry name" value="Ig-like_fold"/>
</dbReference>
<dbReference type="PANTHER" id="PTHR13723">
    <property type="entry name" value="ADAMTS A DISINTEGRIN AND METALLOPROTEASE WITH THROMBOSPONDIN MOTIFS PROTEASE"/>
    <property type="match status" value="1"/>
</dbReference>
<dbReference type="EMBL" id="JAERUA010000015">
    <property type="protein sequence ID" value="KAI1889707.1"/>
    <property type="molecule type" value="Genomic_DNA"/>
</dbReference>
<dbReference type="CDD" id="cd00096">
    <property type="entry name" value="Ig"/>
    <property type="match status" value="1"/>
</dbReference>
<dbReference type="Gene3D" id="2.20.100.10">
    <property type="entry name" value="Thrombospondin type-1 (TSP1) repeat"/>
    <property type="match status" value="12"/>
</dbReference>
<dbReference type="SUPFAM" id="SSF48726">
    <property type="entry name" value="Immunoglobulin"/>
    <property type="match status" value="4"/>
</dbReference>
<comment type="subcellular location">
    <subcellularLocation>
        <location evidence="1">Secreted</location>
    </subcellularLocation>
</comment>
<feature type="domain" description="Ig-like" evidence="9">
    <location>
        <begin position="1410"/>
        <end position="1501"/>
    </location>
</feature>
<dbReference type="InterPro" id="IPR036179">
    <property type="entry name" value="Ig-like_dom_sf"/>
</dbReference>
<dbReference type="Pfam" id="PF08686">
    <property type="entry name" value="PLAC"/>
    <property type="match status" value="1"/>
</dbReference>
<feature type="domain" description="Ig-like" evidence="9">
    <location>
        <begin position="1295"/>
        <end position="1396"/>
    </location>
</feature>
<dbReference type="FunFam" id="2.20.100.10:FF:000025">
    <property type="entry name" value="ADAMTS like 1"/>
    <property type="match status" value="1"/>
</dbReference>
<dbReference type="GO" id="GO:0005576">
    <property type="term" value="C:extracellular region"/>
    <property type="evidence" value="ECO:0007669"/>
    <property type="project" value="UniProtKB-SubCell"/>
</dbReference>
<proteinExistence type="predicted"/>
<feature type="chain" id="PRO_5035937749" description="ADAMTS-like protein 3" evidence="8">
    <location>
        <begin position="29"/>
        <end position="1787"/>
    </location>
</feature>
<dbReference type="SMART" id="SM00409">
    <property type="entry name" value="IG"/>
    <property type="match status" value="4"/>
</dbReference>
<dbReference type="FunFam" id="2.60.40.10:FF:000487">
    <property type="entry name" value="ADAMTS-like 3 isoform 1"/>
    <property type="match status" value="1"/>
</dbReference>
<dbReference type="InterPro" id="IPR036383">
    <property type="entry name" value="TSP1_rpt_sf"/>
</dbReference>
<dbReference type="GO" id="GO:0030198">
    <property type="term" value="P:extracellular matrix organization"/>
    <property type="evidence" value="ECO:0007669"/>
    <property type="project" value="InterPro"/>
</dbReference>
<keyword evidence="3 8" id="KW-0732">Signal</keyword>
<dbReference type="InterPro" id="IPR013098">
    <property type="entry name" value="Ig_I-set"/>
</dbReference>
<evidence type="ECO:0000256" key="6">
    <source>
        <dbReference type="PIRSR" id="PIRSR613273-3"/>
    </source>
</evidence>
<feature type="domain" description="Ig-like" evidence="9">
    <location>
        <begin position="1188"/>
        <end position="1291"/>
    </location>
</feature>
<feature type="compositionally biased region" description="Basic and acidic residues" evidence="7">
    <location>
        <begin position="1151"/>
        <end position="1168"/>
    </location>
</feature>
<evidence type="ECO:0000256" key="1">
    <source>
        <dbReference type="ARBA" id="ARBA00004613"/>
    </source>
</evidence>
<evidence type="ECO:0000256" key="7">
    <source>
        <dbReference type="SAM" id="MobiDB-lite"/>
    </source>
</evidence>
<dbReference type="PRINTS" id="PR01857">
    <property type="entry name" value="ADAMTSFAMILY"/>
</dbReference>
<evidence type="ECO:0000256" key="5">
    <source>
        <dbReference type="ARBA" id="ARBA00023157"/>
    </source>
</evidence>
<dbReference type="SMART" id="SM00408">
    <property type="entry name" value="IGc2"/>
    <property type="match status" value="4"/>
</dbReference>
<dbReference type="GO" id="GO:0031012">
    <property type="term" value="C:extracellular matrix"/>
    <property type="evidence" value="ECO:0007669"/>
    <property type="project" value="TreeGrafter"/>
</dbReference>
<dbReference type="InterPro" id="IPR003599">
    <property type="entry name" value="Ig_sub"/>
</dbReference>
<evidence type="ECO:0000256" key="2">
    <source>
        <dbReference type="ARBA" id="ARBA00022525"/>
    </source>
</evidence>
<dbReference type="Pfam" id="PF00090">
    <property type="entry name" value="TSP_1"/>
    <property type="match status" value="1"/>
</dbReference>
<dbReference type="SMART" id="SM00209">
    <property type="entry name" value="TSP1"/>
    <property type="match status" value="13"/>
</dbReference>
<keyword evidence="12" id="KW-1185">Reference proteome</keyword>
<organism evidence="11 12">
    <name type="scientific">Albula goreensis</name>
    <dbReference type="NCBI Taxonomy" id="1534307"/>
    <lineage>
        <taxon>Eukaryota</taxon>
        <taxon>Metazoa</taxon>
        <taxon>Chordata</taxon>
        <taxon>Craniata</taxon>
        <taxon>Vertebrata</taxon>
        <taxon>Euteleostomi</taxon>
        <taxon>Actinopterygii</taxon>
        <taxon>Neopterygii</taxon>
        <taxon>Teleostei</taxon>
        <taxon>Albuliformes</taxon>
        <taxon>Albulidae</taxon>
        <taxon>Albula</taxon>
    </lineage>
</organism>
<evidence type="ECO:0000256" key="8">
    <source>
        <dbReference type="SAM" id="SignalP"/>
    </source>
</evidence>
<dbReference type="Gene3D" id="2.60.40.10">
    <property type="entry name" value="Immunoglobulins"/>
    <property type="match status" value="4"/>
</dbReference>
<feature type="disulfide bond" evidence="6">
    <location>
        <begin position="89"/>
        <end position="120"/>
    </location>
</feature>
<evidence type="ECO:0000259" key="10">
    <source>
        <dbReference type="PROSITE" id="PS50900"/>
    </source>
</evidence>
<dbReference type="Proteomes" id="UP000829720">
    <property type="component" value="Unassembled WGS sequence"/>
</dbReference>
<dbReference type="PANTHER" id="PTHR13723:SF169">
    <property type="entry name" value="ADAMTS-LIKE PROTEIN 3"/>
    <property type="match status" value="1"/>
</dbReference>
<dbReference type="PROSITE" id="PS50900">
    <property type="entry name" value="PLAC"/>
    <property type="match status" value="1"/>
</dbReference>
<dbReference type="InterPro" id="IPR003598">
    <property type="entry name" value="Ig_sub2"/>
</dbReference>
<feature type="region of interest" description="Disordered" evidence="7">
    <location>
        <begin position="1149"/>
        <end position="1195"/>
    </location>
</feature>
<evidence type="ECO:0000259" key="9">
    <source>
        <dbReference type="PROSITE" id="PS50835"/>
    </source>
</evidence>
<dbReference type="Gene3D" id="2.60.120.830">
    <property type="match status" value="1"/>
</dbReference>
<dbReference type="FunFam" id="2.20.100.10:FF:000005">
    <property type="entry name" value="ADAM metallopeptidase with thrombospondin type 1 motif 9"/>
    <property type="match status" value="2"/>
</dbReference>
<evidence type="ECO:0000313" key="11">
    <source>
        <dbReference type="EMBL" id="KAI1889707.1"/>
    </source>
</evidence>
<feature type="domain" description="PLAC" evidence="10">
    <location>
        <begin position="1746"/>
        <end position="1783"/>
    </location>
</feature>
<name>A0A8T3D209_9TELE</name>
<dbReference type="Pfam" id="PF19236">
    <property type="entry name" value="ADAMTS_CR_3"/>
    <property type="match status" value="1"/>
</dbReference>
<gene>
    <name evidence="11" type="ORF">AGOR_G00165720</name>
</gene>
<evidence type="ECO:0008006" key="13">
    <source>
        <dbReference type="Google" id="ProtNLM"/>
    </source>
</evidence>
<reference evidence="11" key="1">
    <citation type="submission" date="2021-01" db="EMBL/GenBank/DDBJ databases">
        <authorList>
            <person name="Zahm M."/>
            <person name="Roques C."/>
            <person name="Cabau C."/>
            <person name="Klopp C."/>
            <person name="Donnadieu C."/>
            <person name="Jouanno E."/>
            <person name="Lampietro C."/>
            <person name="Louis A."/>
            <person name="Herpin A."/>
            <person name="Echchiki A."/>
            <person name="Berthelot C."/>
            <person name="Parey E."/>
            <person name="Roest-Crollius H."/>
            <person name="Braasch I."/>
            <person name="Postlethwait J."/>
            <person name="Bobe J."/>
            <person name="Montfort J."/>
            <person name="Bouchez O."/>
            <person name="Begum T."/>
            <person name="Mejri S."/>
            <person name="Adams A."/>
            <person name="Chen W.-J."/>
            <person name="Guiguen Y."/>
        </authorList>
    </citation>
    <scope>NUCLEOTIDE SEQUENCE</scope>
    <source>
        <tissue evidence="11">Blood</tissue>
    </source>
</reference>
<evidence type="ECO:0000256" key="4">
    <source>
        <dbReference type="ARBA" id="ARBA00022737"/>
    </source>
</evidence>
<dbReference type="InterPro" id="IPR007110">
    <property type="entry name" value="Ig-like_dom"/>
</dbReference>
<accession>A0A8T3D209</accession>
<keyword evidence="2" id="KW-0964">Secreted</keyword>
<dbReference type="SUPFAM" id="SSF82895">
    <property type="entry name" value="TSP-1 type 1 repeat"/>
    <property type="match status" value="12"/>
</dbReference>
<keyword evidence="4" id="KW-0677">Repeat</keyword>
<dbReference type="PROSITE" id="PS50835">
    <property type="entry name" value="IG_LIKE"/>
    <property type="match status" value="4"/>
</dbReference>
<dbReference type="Pfam" id="PF19030">
    <property type="entry name" value="TSP1_ADAMTS"/>
    <property type="match status" value="12"/>
</dbReference>
<dbReference type="Pfam" id="PF07679">
    <property type="entry name" value="I-set"/>
    <property type="match status" value="2"/>
</dbReference>
<dbReference type="OrthoDB" id="5948003at2759"/>
<dbReference type="InterPro" id="IPR000884">
    <property type="entry name" value="TSP1_rpt"/>
</dbReference>
<feature type="disulfide bond" evidence="6">
    <location>
        <begin position="104"/>
        <end position="110"/>
    </location>
</feature>
<dbReference type="InterPro" id="IPR010909">
    <property type="entry name" value="PLAC"/>
</dbReference>
<feature type="disulfide bond" evidence="6">
    <location>
        <begin position="93"/>
        <end position="125"/>
    </location>
</feature>
<sequence>MAKRKPSLFMWEMCLAIVLISSGIQTEASQSQSVYFLPEFALSPQGSFLEDTTGEQFLTFRYDDQTSRTTRSDEDRDSGWDAWGTWSDCSRTCGGGASYSLRRCLNGGNCEGRNIRYRTCSNRDCPVEAGDFRAQQCSAHNDVKYQGHTYDWIPVTNDPSAPCALKCQARGKSLVVELAPKVLDGTRCKTDSLDMCISGICQEVGCDRQLGSNAKEDNCGVCAGDGSTCRLVRGQTLSHVSTEESVKTVIEVPLGSRSIRITAKGPDAIILESHTLQGQKEEHSFSSPGQYIIENTTVDFQRGSDRQTFRAHGPLSADFIIKVKYVSPRDTLVQFMFYQPIRYQWRETDFFPCTVTCGGGYQLNSAECTDIRYNRVVPDHHCRNYPENKKPKPKLKECNMDPCPESDGFKEVMPYDHFQPLPRWEHNPWTLCSVSCGGGSQERSVVCVEEDMHGLISQVEEWKCTYSPRPEVQQSCNTFDCPQWVAMEWSQCTVTCGRGLRYRVVLCIDHRGQHTGGCNAGLKPHIKEDCLVPVACFKPREKLPVEAKLPWLKQAHELEEPRAASEEPTFIPGPWSPCSTTCGPGLQKRAVKCRVLLTFSQTEVDLPDDECGTERPLTEKACDPQPCGVTPSLHPPVGPHSQGELRYDWEYGGFTICSASCASGKQEAVVKCLDRERREEVDSGYCDRSTRPPVMMRVCNPDPCPPRWEFTPWTQCSASCGVGIQTRSVFCTRLLSLDLGDTVSVLDAVCREFKPPVLRACNQVDCPPTWQTEEWQECSHSCGGGTQSRKVHCKQLLSNGSFRKVTDESCRETKPVAHKPCARMDCPPQLVGGEWSKCSVSCGTGIQRREPTCRRLTATGQPVTLGREACSGLPAPPLVRSCRMNGCAKHKKEKKAKQPTRRGPQILGLHRIYIQTRQEKRIHFTIGGRAYLLPKTSVVIKCPVRRFQKLNIRWEKDGQALSNSKCLGITKSGSLKIHSLEAADIGVYRCVAGPAAETFILKLIGNDNRLIEPPEGQSLKVGHGGGLAKLDMNEASRLEEKWNRMSKMWQNWSQKNEFYLDDSQAQDRAFLQVLGNYLTSSTQPSQSLPLADKHLEVAILRGAYSLEPGQFEELVRNISQLAENGGVVDDLASRLIHKLMAEMFGPQAINEKGRTPTDESASKGKIIDKIPNSSEHVSEKDTDKQERPNIARHKQNPLMTFQRSINISIGRNAFLTNATQSVFVLCAAHGVPKPEISWAKDGRPLKFTERVSWDSVGGLHISDPDVADVGMYSCTATNELGSDTERSQLLQAEPPKIAVSRRNVSDLESHTLKAVVGGRVDVRIGTNITLECPVTGLPQPMVNWRKKEGLMTANSIPLLNGSLFFHNVSVENYGTYSCVASNPLGKSLASTLLHVSGPAFDSSLDRLDVPMLVSRKRVLMASRIGTSVTVRPGDVLRIGCPVVPSHRDTVKWYFQNQTLADTSGLQHRMLVGGRVLEVNTLLGKFDGSYRCQTSSGPQPVSAWVHVNLEEYTWRLGGWTLCSASCGNRGAQSRRVRCISSTGEEVAPSSCHHLPRPVTRPQACNVWDCPTSWVSTVWSKCSTSCGRGSRQRQVSCQQMEATGVVRVLPLSACSRERRPADREECHSDTCTGWQASPWGQCSGRCLGPALTMQSRPVVCKHLNGSTLPESYCDEKERPLSVRNCSSEMCNVQWRTGPWRACTAACGSGFQSRRVDCVHRRNNKTLADQHCAWQRRPITWKHCNVISCGSECKDTTHYCSVVRRLRLCLVDLYKQRCCESCGEETPAIQ</sequence>